<dbReference type="Gramene" id="EOY08358">
    <property type="protein sequence ID" value="EOY08358"/>
    <property type="gene ID" value="TCM_022716"/>
</dbReference>
<gene>
    <name evidence="2" type="ORF">TCM_022716</name>
</gene>
<organism evidence="2 3">
    <name type="scientific">Theobroma cacao</name>
    <name type="common">Cacao</name>
    <name type="synonym">Cocoa</name>
    <dbReference type="NCBI Taxonomy" id="3641"/>
    <lineage>
        <taxon>Eukaryota</taxon>
        <taxon>Viridiplantae</taxon>
        <taxon>Streptophyta</taxon>
        <taxon>Embryophyta</taxon>
        <taxon>Tracheophyta</taxon>
        <taxon>Spermatophyta</taxon>
        <taxon>Magnoliopsida</taxon>
        <taxon>eudicotyledons</taxon>
        <taxon>Gunneridae</taxon>
        <taxon>Pentapetalae</taxon>
        <taxon>rosids</taxon>
        <taxon>malvids</taxon>
        <taxon>Malvales</taxon>
        <taxon>Malvaceae</taxon>
        <taxon>Byttnerioideae</taxon>
        <taxon>Theobroma</taxon>
    </lineage>
</organism>
<dbReference type="AlphaFoldDB" id="A0A061EUN0"/>
<sequence>MALSSLNAKERAFYQILGLPSSSYYYINLKLQILRPNTQKKQLLSKQKNVNTMAGSSTSPPQAALCSPDIHIVGQNTTATISTLHPDIIETHILTRLDGTTLASASCASTHLRTLTSQENLWTNICHSMWPSTTYPRVRHVISHFPNGSRSFFSDAFPLATEPVCFGNPSENSDLPSELISAVDIYYKKELIFSKVVETETVTAWFKCSPFRVDLLDPKEAVSTRIPHPDTEDTCRDLEEDMELSWILIDPIGKRAMNISSQRPVAVHPHWLSRELQVKFAAVVAGGESETATELVQCGVVVTCGVSAGGEMHVTEVSLQVEDMDGMFLNGRDSLVILKKGLEGERGKRKKREAERKQEFLKFSERKRERKEKKLRREGTLDMLCVAIGGLAFGSLGLFLLLR</sequence>
<dbReference type="PANTHER" id="PTHR33736:SF13">
    <property type="entry name" value="OS11G0155100 PROTEIN"/>
    <property type="match status" value="1"/>
</dbReference>
<proteinExistence type="predicted"/>
<keyword evidence="1" id="KW-1133">Transmembrane helix</keyword>
<feature type="transmembrane region" description="Helical" evidence="1">
    <location>
        <begin position="380"/>
        <end position="402"/>
    </location>
</feature>
<accession>A0A061EUN0</accession>
<name>A0A061EUN0_THECC</name>
<dbReference type="InterPro" id="IPR045283">
    <property type="entry name" value="AT3G44326-like"/>
</dbReference>
<dbReference type="Gene3D" id="1.20.1280.50">
    <property type="match status" value="1"/>
</dbReference>
<keyword evidence="1" id="KW-0812">Transmembrane</keyword>
<evidence type="ECO:0000313" key="2">
    <source>
        <dbReference type="EMBL" id="EOY08358.1"/>
    </source>
</evidence>
<reference evidence="2 3" key="1">
    <citation type="journal article" date="2013" name="Genome Biol.">
        <title>The genome sequence of the most widely cultivated cacao type and its use to identify candidate genes regulating pod color.</title>
        <authorList>
            <person name="Motamayor J.C."/>
            <person name="Mockaitis K."/>
            <person name="Schmutz J."/>
            <person name="Haiminen N."/>
            <person name="Iii D.L."/>
            <person name="Cornejo O."/>
            <person name="Findley S.D."/>
            <person name="Zheng P."/>
            <person name="Utro F."/>
            <person name="Royaert S."/>
            <person name="Saski C."/>
            <person name="Jenkins J."/>
            <person name="Podicheti R."/>
            <person name="Zhao M."/>
            <person name="Scheffler B.E."/>
            <person name="Stack J.C."/>
            <person name="Feltus F.A."/>
            <person name="Mustiga G.M."/>
            <person name="Amores F."/>
            <person name="Phillips W."/>
            <person name="Marelli J.P."/>
            <person name="May G.D."/>
            <person name="Shapiro H."/>
            <person name="Ma J."/>
            <person name="Bustamante C.D."/>
            <person name="Schnell R.J."/>
            <person name="Main D."/>
            <person name="Gilbert D."/>
            <person name="Parida L."/>
            <person name="Kuhn D.N."/>
        </authorList>
    </citation>
    <scope>NUCLEOTIDE SEQUENCE [LARGE SCALE GENOMIC DNA]</scope>
    <source>
        <strain evidence="3">cv. Matina 1-6</strain>
    </source>
</reference>
<protein>
    <submittedName>
        <fullName evidence="2">F-box family protein, putative</fullName>
    </submittedName>
</protein>
<evidence type="ECO:0000256" key="1">
    <source>
        <dbReference type="SAM" id="Phobius"/>
    </source>
</evidence>
<keyword evidence="3" id="KW-1185">Reference proteome</keyword>
<dbReference type="Proteomes" id="UP000026915">
    <property type="component" value="Chromosome 5"/>
</dbReference>
<dbReference type="FunCoup" id="A0A061EUN0">
    <property type="interactions" value="13"/>
</dbReference>
<dbReference type="EMBL" id="CM001883">
    <property type="protein sequence ID" value="EOY08358.1"/>
    <property type="molecule type" value="Genomic_DNA"/>
</dbReference>
<dbReference type="HOGENOM" id="CLU_057235_0_0_1"/>
<dbReference type="STRING" id="3641.A0A061EUN0"/>
<dbReference type="OMA" id="LWTNICH"/>
<dbReference type="InParanoid" id="A0A061EUN0"/>
<dbReference type="SUPFAM" id="SSF81383">
    <property type="entry name" value="F-box domain"/>
    <property type="match status" value="1"/>
</dbReference>
<dbReference type="eggNOG" id="ENOG502QV6F">
    <property type="taxonomic scope" value="Eukaryota"/>
</dbReference>
<dbReference type="PANTHER" id="PTHR33736">
    <property type="entry name" value="F-BOX PROTEIN-RELATED"/>
    <property type="match status" value="1"/>
</dbReference>
<keyword evidence="1" id="KW-0472">Membrane</keyword>
<evidence type="ECO:0000313" key="3">
    <source>
        <dbReference type="Proteomes" id="UP000026915"/>
    </source>
</evidence>
<dbReference type="InterPro" id="IPR036047">
    <property type="entry name" value="F-box-like_dom_sf"/>
</dbReference>